<feature type="coiled-coil region" evidence="1">
    <location>
        <begin position="211"/>
        <end position="273"/>
    </location>
</feature>
<dbReference type="eggNOG" id="COG3524">
    <property type="taxonomic scope" value="Bacteria"/>
</dbReference>
<proteinExistence type="predicted"/>
<keyword evidence="2" id="KW-1133">Transmembrane helix</keyword>
<name>A0A086XQD7_9RHOB</name>
<dbReference type="GO" id="GO:0005886">
    <property type="term" value="C:plasma membrane"/>
    <property type="evidence" value="ECO:0007669"/>
    <property type="project" value="TreeGrafter"/>
</dbReference>
<protein>
    <recommendedName>
        <fullName evidence="5">Sugar transporter</fullName>
    </recommendedName>
</protein>
<dbReference type="AlphaFoldDB" id="A0A086XQD7"/>
<evidence type="ECO:0000256" key="1">
    <source>
        <dbReference type="SAM" id="Coils"/>
    </source>
</evidence>
<feature type="transmembrane region" description="Helical" evidence="2">
    <location>
        <begin position="12"/>
        <end position="34"/>
    </location>
</feature>
<dbReference type="GO" id="GO:0004713">
    <property type="term" value="F:protein tyrosine kinase activity"/>
    <property type="evidence" value="ECO:0007669"/>
    <property type="project" value="TreeGrafter"/>
</dbReference>
<keyword evidence="1" id="KW-0175">Coiled coil</keyword>
<dbReference type="OrthoDB" id="7800844at2"/>
<gene>
    <name evidence="3" type="ORF">CG50_13320</name>
</gene>
<sequence length="377" mass="42100">MAQPARRGRHRRLAMTFIACVLLPVVLVAGYLVLIAQDRYISTVGFTVRNGNNDTGTSALLGGLASITGSSASGDSDIINQFLRSQQIVQEVDAKLGLRRIYGTHFWRDPVFSLWPDATIEDLTRYWNRVVQVSYDQSTGLMQVEVNAFTPEDAQAITREIMAQGQLLINAINDTAHRDAIRYAQEELGLAEDRLKKTRTALAEFRTRTKIVDLQADLQSKMAVLAELQRQLSHEQVGLKDLLASTKPSDPRIEQAQRRIDVLNDRIMAQRDALAQTGGNSSDSNGYGYPEAISHFEALQTDQEFAQKAYIAALASLDAARMTAMQQNRYLATFIQPTLAQQAEYPQRIEIICLTLLFLSLIWGIGTLIVYSVREHV</sequence>
<evidence type="ECO:0000313" key="4">
    <source>
        <dbReference type="Proteomes" id="UP000028824"/>
    </source>
</evidence>
<evidence type="ECO:0000313" key="3">
    <source>
        <dbReference type="EMBL" id="KFI24237.1"/>
    </source>
</evidence>
<accession>A0A086XQD7</accession>
<evidence type="ECO:0000256" key="2">
    <source>
        <dbReference type="SAM" id="Phobius"/>
    </source>
</evidence>
<keyword evidence="4" id="KW-1185">Reference proteome</keyword>
<dbReference type="RefSeq" id="WP_036640395.1">
    <property type="nucleotide sequence ID" value="NZ_JFZB01000060.1"/>
</dbReference>
<reference evidence="3 4" key="1">
    <citation type="submission" date="2014-03" db="EMBL/GenBank/DDBJ databases">
        <title>Genome of Paenirhodobacter enshiensis DW2-9.</title>
        <authorList>
            <person name="Wang D."/>
            <person name="Wang G."/>
        </authorList>
    </citation>
    <scope>NUCLEOTIDE SEQUENCE [LARGE SCALE GENOMIC DNA]</scope>
    <source>
        <strain evidence="3 4">DW2-9</strain>
    </source>
</reference>
<dbReference type="STRING" id="1105367.CG50_13320"/>
<feature type="transmembrane region" description="Helical" evidence="2">
    <location>
        <begin position="349"/>
        <end position="371"/>
    </location>
</feature>
<dbReference type="EMBL" id="JFZB01000060">
    <property type="protein sequence ID" value="KFI24237.1"/>
    <property type="molecule type" value="Genomic_DNA"/>
</dbReference>
<comment type="caution">
    <text evidence="3">The sequence shown here is derived from an EMBL/GenBank/DDBJ whole genome shotgun (WGS) entry which is preliminary data.</text>
</comment>
<dbReference type="PANTHER" id="PTHR32309:SF13">
    <property type="entry name" value="FERRIC ENTEROBACTIN TRANSPORT PROTEIN FEPE"/>
    <property type="match status" value="1"/>
</dbReference>
<dbReference type="Proteomes" id="UP000028824">
    <property type="component" value="Unassembled WGS sequence"/>
</dbReference>
<dbReference type="InterPro" id="IPR050445">
    <property type="entry name" value="Bact_polysacc_biosynth/exp"/>
</dbReference>
<keyword evidence="2" id="KW-0812">Transmembrane</keyword>
<evidence type="ECO:0008006" key="5">
    <source>
        <dbReference type="Google" id="ProtNLM"/>
    </source>
</evidence>
<dbReference type="PANTHER" id="PTHR32309">
    <property type="entry name" value="TYROSINE-PROTEIN KINASE"/>
    <property type="match status" value="1"/>
</dbReference>
<keyword evidence="2" id="KW-0472">Membrane</keyword>
<organism evidence="3 4">
    <name type="scientific">Paenirhodobacter enshiensis</name>
    <dbReference type="NCBI Taxonomy" id="1105367"/>
    <lineage>
        <taxon>Bacteria</taxon>
        <taxon>Pseudomonadati</taxon>
        <taxon>Pseudomonadota</taxon>
        <taxon>Alphaproteobacteria</taxon>
        <taxon>Rhodobacterales</taxon>
        <taxon>Rhodobacter group</taxon>
        <taxon>Paenirhodobacter</taxon>
    </lineage>
</organism>